<accession>A0ABY5S725</accession>
<dbReference type="Proteomes" id="UP001057877">
    <property type="component" value="Chromosome"/>
</dbReference>
<dbReference type="InterPro" id="IPR014973">
    <property type="entry name" value="DUF1835"/>
</dbReference>
<dbReference type="EMBL" id="CP091430">
    <property type="protein sequence ID" value="UVI29709.1"/>
    <property type="molecule type" value="Genomic_DNA"/>
</dbReference>
<name>A0ABY5S725_9BACL</name>
<evidence type="ECO:0000259" key="2">
    <source>
        <dbReference type="Pfam" id="PF12395"/>
    </source>
</evidence>
<dbReference type="Pfam" id="PF12395">
    <property type="entry name" value="DUF3658"/>
    <property type="match status" value="1"/>
</dbReference>
<organism evidence="3 4">
    <name type="scientific">Paenibacillus spongiae</name>
    <dbReference type="NCBI Taxonomy" id="2909671"/>
    <lineage>
        <taxon>Bacteria</taxon>
        <taxon>Bacillati</taxon>
        <taxon>Bacillota</taxon>
        <taxon>Bacilli</taxon>
        <taxon>Bacillales</taxon>
        <taxon>Paenibacillaceae</taxon>
        <taxon>Paenibacillus</taxon>
    </lineage>
</organism>
<feature type="domain" description="DUF3658" evidence="2">
    <location>
        <begin position="224"/>
        <end position="332"/>
    </location>
</feature>
<dbReference type="Pfam" id="PF08874">
    <property type="entry name" value="DUF1835"/>
    <property type="match status" value="1"/>
</dbReference>
<proteinExistence type="predicted"/>
<dbReference type="InterPro" id="IPR022123">
    <property type="entry name" value="DUF3658"/>
</dbReference>
<feature type="domain" description="DUF1835" evidence="1">
    <location>
        <begin position="59"/>
        <end position="186"/>
    </location>
</feature>
<evidence type="ECO:0000259" key="1">
    <source>
        <dbReference type="Pfam" id="PF08874"/>
    </source>
</evidence>
<reference evidence="3" key="1">
    <citation type="submission" date="2022-01" db="EMBL/GenBank/DDBJ databases">
        <title>Paenibacillus spongiae sp. nov., isolated from marine sponge.</title>
        <authorList>
            <person name="Li Z."/>
            <person name="Zhang M."/>
        </authorList>
    </citation>
    <scope>NUCLEOTIDE SEQUENCE</scope>
    <source>
        <strain evidence="3">PHS-Z3</strain>
    </source>
</reference>
<evidence type="ECO:0000313" key="3">
    <source>
        <dbReference type="EMBL" id="UVI29709.1"/>
    </source>
</evidence>
<protein>
    <submittedName>
        <fullName evidence="3">DUF1835 domain-containing protein</fullName>
    </submittedName>
</protein>
<keyword evidence="4" id="KW-1185">Reference proteome</keyword>
<sequence>MEKHLEIRKAINRLSLQEAKQLITIIKLQLENLKDVYEKLLVPNNRISIWEPNDAATKVHIVFGDSVAGSLKYVIRQLGIENTNKVVSFRDQFSFGPLWRLHEEAGRAHRVEWFRDHINEDLILETGQNLDDDYDTYHQRIMEQIDHIPAEASIVIWSGNNAHEQIGLRYALYLLRKKQNEIFVFNAVEACERRFNTSDQNIKFAGEIPPEKLQNVFGEIEDNGSIDFETKKLMEHEWLSLANHHNVLRIWDGERIQNVDENYFDSYLLKTIEKLHADRSNRDFIKAARVIGEALGHCDHHVVDSYFEYRLRQLIYNQSLEIKGVPRGMRFYSVRCIFNTSLR</sequence>
<gene>
    <name evidence="3" type="ORF">L1F29_30610</name>
</gene>
<dbReference type="RefSeq" id="WP_258385796.1">
    <property type="nucleotide sequence ID" value="NZ_CP091430.1"/>
</dbReference>
<evidence type="ECO:0000313" key="4">
    <source>
        <dbReference type="Proteomes" id="UP001057877"/>
    </source>
</evidence>